<evidence type="ECO:0000313" key="4">
    <source>
        <dbReference type="Proteomes" id="UP001345219"/>
    </source>
</evidence>
<evidence type="ECO:0000313" key="3">
    <source>
        <dbReference type="EMBL" id="KAK4743576.1"/>
    </source>
</evidence>
<keyword evidence="1" id="KW-0175">Coiled coil</keyword>
<proteinExistence type="predicted"/>
<sequence length="602" mass="68376">MCKRARKDVIIVGEVRPSCSQSHTEADVDTTFLIVLGGCQHSSQPVMMEKKDKAVIVCFTFWGSDNDTSLTKPPEKKDSICVLYVIDKTHTKKSIKQNQTVWRCYNDSHSSLSVRFAARRRGASGFRREQAKQNKAKSQNLSPSTAPVDVPEMATTQTHSQNQELEQGLVEERGKRVEVVGGVGRRGEGGLELWLPSSLSSYLGISFSLFLALLPKNVLALHSESRELALRLLHAEDQLRQMRSRRKEDSKANARVVEIFASHRQAWQAEERRLAQRLESAAEEIERLRARVAELEQAEADSRARVEELEREREDIAVMGFDGEGVRVPDEEEEEEGGGGIEGERGDYNDFGELGGVEFEQIHQFLLHQRQIGSGLTSSEEFLGSSAAAKFWSERSTPWQDVHCESLEPVYQMKHFASRRESPWKVDGESAGVSSKLKLLEQELINLEKMGKSELTKVPSLMRKQAKRYQALAGKIDELCRRMQASDPCEPSLSSEFRAQRQSEFLLEAFRLQQRASETGQKLMALHAEVGKSYYREELGNEAKKATTRRSMESIRNNFREIQRNLEIWMARIIGDLEGILARDGVAHVREYYLSRYPFVHQ</sequence>
<accession>A0AAN7GDT3</accession>
<feature type="coiled-coil region" evidence="1">
    <location>
        <begin position="264"/>
        <end position="315"/>
    </location>
</feature>
<feature type="compositionally biased region" description="Polar residues" evidence="2">
    <location>
        <begin position="136"/>
        <end position="145"/>
    </location>
</feature>
<reference evidence="3 4" key="1">
    <citation type="journal article" date="2023" name="Hortic Res">
        <title>Pangenome of water caltrop reveals structural variations and asymmetric subgenome divergence after allopolyploidization.</title>
        <authorList>
            <person name="Zhang X."/>
            <person name="Chen Y."/>
            <person name="Wang L."/>
            <person name="Yuan Y."/>
            <person name="Fang M."/>
            <person name="Shi L."/>
            <person name="Lu R."/>
            <person name="Comes H.P."/>
            <person name="Ma Y."/>
            <person name="Chen Y."/>
            <person name="Huang G."/>
            <person name="Zhou Y."/>
            <person name="Zheng Z."/>
            <person name="Qiu Y."/>
        </authorList>
    </citation>
    <scope>NUCLEOTIDE SEQUENCE [LARGE SCALE GENOMIC DNA]</scope>
    <source>
        <tissue evidence="3">Roots</tissue>
    </source>
</reference>
<dbReference type="PANTHER" id="PTHR47747">
    <property type="entry name" value="RIBONUCLEASE P PROTEIN SUBUNIT P38-LIKE PROTEIN"/>
    <property type="match status" value="1"/>
</dbReference>
<name>A0AAN7GDT3_9MYRT</name>
<dbReference type="EMBL" id="JAXIOK010000023">
    <property type="protein sequence ID" value="KAK4743576.1"/>
    <property type="molecule type" value="Genomic_DNA"/>
</dbReference>
<keyword evidence="4" id="KW-1185">Reference proteome</keyword>
<dbReference type="Proteomes" id="UP001345219">
    <property type="component" value="Chromosome 1"/>
</dbReference>
<evidence type="ECO:0000256" key="1">
    <source>
        <dbReference type="SAM" id="Coils"/>
    </source>
</evidence>
<comment type="caution">
    <text evidence="3">The sequence shown here is derived from an EMBL/GenBank/DDBJ whole genome shotgun (WGS) entry which is preliminary data.</text>
</comment>
<dbReference type="AlphaFoldDB" id="A0AAN7GDT3"/>
<organism evidence="3 4">
    <name type="scientific">Trapa incisa</name>
    <dbReference type="NCBI Taxonomy" id="236973"/>
    <lineage>
        <taxon>Eukaryota</taxon>
        <taxon>Viridiplantae</taxon>
        <taxon>Streptophyta</taxon>
        <taxon>Embryophyta</taxon>
        <taxon>Tracheophyta</taxon>
        <taxon>Spermatophyta</taxon>
        <taxon>Magnoliopsida</taxon>
        <taxon>eudicotyledons</taxon>
        <taxon>Gunneridae</taxon>
        <taxon>Pentapetalae</taxon>
        <taxon>rosids</taxon>
        <taxon>malvids</taxon>
        <taxon>Myrtales</taxon>
        <taxon>Lythraceae</taxon>
        <taxon>Trapa</taxon>
    </lineage>
</organism>
<dbReference type="PANTHER" id="PTHR47747:SF3">
    <property type="entry name" value="OS03G0853600 PROTEIN"/>
    <property type="match status" value="1"/>
</dbReference>
<feature type="region of interest" description="Disordered" evidence="2">
    <location>
        <begin position="125"/>
        <end position="149"/>
    </location>
</feature>
<gene>
    <name evidence="3" type="ORF">SAY87_001577</name>
</gene>
<protein>
    <submittedName>
        <fullName evidence="3">Uncharacterized protein</fullName>
    </submittedName>
</protein>
<evidence type="ECO:0000256" key="2">
    <source>
        <dbReference type="SAM" id="MobiDB-lite"/>
    </source>
</evidence>